<evidence type="ECO:0000256" key="2">
    <source>
        <dbReference type="ARBA" id="ARBA00022692"/>
    </source>
</evidence>
<evidence type="ECO:0000256" key="5">
    <source>
        <dbReference type="NCBIfam" id="TIGR02228"/>
    </source>
</evidence>
<comment type="caution">
    <text evidence="7">The sequence shown here is derived from an EMBL/GenBank/DDBJ whole genome shotgun (WGS) entry which is preliminary data.</text>
</comment>
<dbReference type="PANTHER" id="PTHR10806">
    <property type="entry name" value="SIGNAL PEPTIDASE COMPLEX CATALYTIC SUBUNIT SEC11"/>
    <property type="match status" value="1"/>
</dbReference>
<dbReference type="PRINTS" id="PR00728">
    <property type="entry name" value="SIGNALPTASE"/>
</dbReference>
<dbReference type="InterPro" id="IPR036286">
    <property type="entry name" value="LexA/Signal_pep-like_sf"/>
</dbReference>
<dbReference type="GO" id="GO:0004252">
    <property type="term" value="F:serine-type endopeptidase activity"/>
    <property type="evidence" value="ECO:0007669"/>
    <property type="project" value="UniProtKB-UniRule"/>
</dbReference>
<sequence length="187" mass="20482">MRIKSILKKCTSFLSTILFIVLLSVLFLSIASKAAGNEVNLFGYQVKSVLSGSMEPDIQTGSLIAIETGGAGERFQENDVITFQSEEDVLVTHRIVEVKNGGQQYVTKGDANNGADRNPVLAENIVGQYTGFTIPYAGYVMNFTSSREGAALLFIFPGILLMGYSLIMIRSTLKEVKQLMNEKEIRA</sequence>
<keyword evidence="4 6" id="KW-0472">Membrane</keyword>
<dbReference type="InterPro" id="IPR001733">
    <property type="entry name" value="Peptidase_S26B"/>
</dbReference>
<keyword evidence="2 6" id="KW-0812">Transmembrane</keyword>
<organism evidence="7 8">
    <name type="scientific">Oceanobacillus profundus</name>
    <dbReference type="NCBI Taxonomy" id="372463"/>
    <lineage>
        <taxon>Bacteria</taxon>
        <taxon>Bacillati</taxon>
        <taxon>Bacillota</taxon>
        <taxon>Bacilli</taxon>
        <taxon>Bacillales</taxon>
        <taxon>Bacillaceae</taxon>
        <taxon>Oceanobacillus</taxon>
    </lineage>
</organism>
<dbReference type="RefSeq" id="WP_118889324.1">
    <property type="nucleotide sequence ID" value="NZ_PHUT01000006.1"/>
</dbReference>
<protein>
    <recommendedName>
        <fullName evidence="5">Signal peptidase I</fullName>
        <ecNumber evidence="5">3.4.21.89</ecNumber>
    </recommendedName>
</protein>
<proteinExistence type="predicted"/>
<evidence type="ECO:0000256" key="1">
    <source>
        <dbReference type="ARBA" id="ARBA00004370"/>
    </source>
</evidence>
<dbReference type="EMBL" id="QWEH01000006">
    <property type="protein sequence ID" value="RHW32278.1"/>
    <property type="molecule type" value="Genomic_DNA"/>
</dbReference>
<dbReference type="NCBIfam" id="NF046067">
    <property type="entry name" value="SigPepSipWBacil"/>
    <property type="match status" value="1"/>
</dbReference>
<keyword evidence="8" id="KW-1185">Reference proteome</keyword>
<dbReference type="CDD" id="cd06530">
    <property type="entry name" value="S26_SPase_I"/>
    <property type="match status" value="1"/>
</dbReference>
<gene>
    <name evidence="7" type="ORF">D1B32_10975</name>
</gene>
<dbReference type="OrthoDB" id="2243765at2"/>
<dbReference type="GO" id="GO:0006465">
    <property type="term" value="P:signal peptide processing"/>
    <property type="evidence" value="ECO:0007669"/>
    <property type="project" value="UniProtKB-UniRule"/>
</dbReference>
<keyword evidence="3 6" id="KW-1133">Transmembrane helix</keyword>
<reference evidence="7 8" key="1">
    <citation type="journal article" date="2007" name="Int. J. Syst. Evol. Microbiol.">
        <title>Oceanobacillus profundus sp. nov., isolated from a deep-sea sediment core.</title>
        <authorList>
            <person name="Kim Y.G."/>
            <person name="Choi D.H."/>
            <person name="Hyun S."/>
            <person name="Cho B.C."/>
        </authorList>
    </citation>
    <scope>NUCLEOTIDE SEQUENCE [LARGE SCALE GENOMIC DNA]</scope>
    <source>
        <strain evidence="7 8">DSM 18246</strain>
    </source>
</reference>
<dbReference type="AlphaFoldDB" id="A0A417YHF9"/>
<name>A0A417YHF9_9BACI</name>
<comment type="subcellular location">
    <subcellularLocation>
        <location evidence="1">Membrane</location>
    </subcellularLocation>
</comment>
<dbReference type="EC" id="3.4.21.89" evidence="5"/>
<keyword evidence="7" id="KW-0378">Hydrolase</keyword>
<dbReference type="GO" id="GO:0009003">
    <property type="term" value="F:signal peptidase activity"/>
    <property type="evidence" value="ECO:0007669"/>
    <property type="project" value="UniProtKB-EC"/>
</dbReference>
<dbReference type="InterPro" id="IPR019533">
    <property type="entry name" value="Peptidase_S26"/>
</dbReference>
<evidence type="ECO:0000256" key="4">
    <source>
        <dbReference type="ARBA" id="ARBA00023136"/>
    </source>
</evidence>
<dbReference type="Proteomes" id="UP000285456">
    <property type="component" value="Unassembled WGS sequence"/>
</dbReference>
<evidence type="ECO:0000256" key="6">
    <source>
        <dbReference type="SAM" id="Phobius"/>
    </source>
</evidence>
<dbReference type="NCBIfam" id="TIGR02228">
    <property type="entry name" value="sigpep_I_arch"/>
    <property type="match status" value="1"/>
</dbReference>
<feature type="transmembrane region" description="Helical" evidence="6">
    <location>
        <begin position="149"/>
        <end position="169"/>
    </location>
</feature>
<dbReference type="SUPFAM" id="SSF51306">
    <property type="entry name" value="LexA/Signal peptidase"/>
    <property type="match status" value="1"/>
</dbReference>
<accession>A0A417YHF9</accession>
<evidence type="ECO:0000256" key="3">
    <source>
        <dbReference type="ARBA" id="ARBA00022989"/>
    </source>
</evidence>
<evidence type="ECO:0000313" key="8">
    <source>
        <dbReference type="Proteomes" id="UP000285456"/>
    </source>
</evidence>
<dbReference type="PANTHER" id="PTHR10806:SF6">
    <property type="entry name" value="SIGNAL PEPTIDASE COMPLEX CATALYTIC SUBUNIT SEC11"/>
    <property type="match status" value="1"/>
</dbReference>
<dbReference type="GO" id="GO:0016020">
    <property type="term" value="C:membrane"/>
    <property type="evidence" value="ECO:0007669"/>
    <property type="project" value="UniProtKB-SubCell"/>
</dbReference>
<evidence type="ECO:0000313" key="7">
    <source>
        <dbReference type="EMBL" id="RHW32278.1"/>
    </source>
</evidence>